<comment type="caution">
    <text evidence="2">The sequence shown here is derived from an EMBL/GenBank/DDBJ whole genome shotgun (WGS) entry which is preliminary data.</text>
</comment>
<proteinExistence type="predicted"/>
<protein>
    <submittedName>
        <fullName evidence="2">DUF4236 domain-containing protein</fullName>
    </submittedName>
</protein>
<dbReference type="OrthoDB" id="983149at2"/>
<sequence>MGLRFRKRLKVAPGLTFNFSWSKKKGITTSSTVGAPGTNINIGIKKDGSLGVKHGTLGVPGSGLSHHKNLDNSSSSSKSTSVKNHDSESIKSLECSEGANKEENNDSSIKLKQGGYMFVALYNFAHNKTINWIVNFTILVSLFYLNN</sequence>
<dbReference type="EMBL" id="SEZJ01000004">
    <property type="protein sequence ID" value="RYU47233.1"/>
    <property type="molecule type" value="Genomic_DNA"/>
</dbReference>
<evidence type="ECO:0000256" key="1">
    <source>
        <dbReference type="SAM" id="MobiDB-lite"/>
    </source>
</evidence>
<dbReference type="RefSeq" id="WP_130086636.1">
    <property type="nucleotide sequence ID" value="NZ_SEZJ01000004.1"/>
</dbReference>
<organism evidence="2 3">
    <name type="scientific">Aliivibrio finisterrensis</name>
    <dbReference type="NCBI Taxonomy" id="511998"/>
    <lineage>
        <taxon>Bacteria</taxon>
        <taxon>Pseudomonadati</taxon>
        <taxon>Pseudomonadota</taxon>
        <taxon>Gammaproteobacteria</taxon>
        <taxon>Vibrionales</taxon>
        <taxon>Vibrionaceae</taxon>
        <taxon>Aliivibrio</taxon>
    </lineage>
</organism>
<feature type="compositionally biased region" description="Low complexity" evidence="1">
    <location>
        <begin position="71"/>
        <end position="82"/>
    </location>
</feature>
<feature type="region of interest" description="Disordered" evidence="1">
    <location>
        <begin position="56"/>
        <end position="106"/>
    </location>
</feature>
<reference evidence="2 3" key="1">
    <citation type="submission" date="2019-02" db="EMBL/GenBank/DDBJ databases">
        <title>Genome sequences of Aliivibrio finisterrensis strains from farmed Atlantic salmon.</title>
        <authorList>
            <person name="Bowman J.P."/>
        </authorList>
    </citation>
    <scope>NUCLEOTIDE SEQUENCE [LARGE SCALE GENOMIC DNA]</scope>
    <source>
        <strain evidence="2 3">A32</strain>
    </source>
</reference>
<gene>
    <name evidence="2" type="ORF">ERW49_05800</name>
</gene>
<dbReference type="Proteomes" id="UP000293465">
    <property type="component" value="Unassembled WGS sequence"/>
</dbReference>
<dbReference type="GeneID" id="56274547"/>
<evidence type="ECO:0000313" key="3">
    <source>
        <dbReference type="Proteomes" id="UP000293465"/>
    </source>
</evidence>
<accession>A0A4Q5KNA9</accession>
<dbReference type="AlphaFoldDB" id="A0A4Q5KNA9"/>
<name>A0A4Q5KNA9_9GAMM</name>
<evidence type="ECO:0000313" key="2">
    <source>
        <dbReference type="EMBL" id="RYU47233.1"/>
    </source>
</evidence>